<dbReference type="AlphaFoldDB" id="A0A1M6CQC3"/>
<keyword evidence="3" id="KW-1185">Reference proteome</keyword>
<dbReference type="STRING" id="1121302.SAMN02745163_00525"/>
<protein>
    <recommendedName>
        <fullName evidence="1">DUF4397 domain-containing protein</fullName>
    </recommendedName>
</protein>
<feature type="domain" description="DUF4397" evidence="1">
    <location>
        <begin position="23"/>
        <end position="137"/>
    </location>
</feature>
<organism evidence="2 3">
    <name type="scientific">Clostridium cavendishii DSM 21758</name>
    <dbReference type="NCBI Taxonomy" id="1121302"/>
    <lineage>
        <taxon>Bacteria</taxon>
        <taxon>Bacillati</taxon>
        <taxon>Bacillota</taxon>
        <taxon>Clostridia</taxon>
        <taxon>Eubacteriales</taxon>
        <taxon>Clostridiaceae</taxon>
        <taxon>Clostridium</taxon>
    </lineage>
</organism>
<sequence>MYFNDLNSTKLALFRPPLPYLNSNLRFLHAIPSDVEIDIYINNTLTYENLHFGEVSNYISVTPGESTLTVYKAGTKENPILNAAIDTYPNNYQTLAFINPDSNIELQLIQDGMGSLNPSISFLRYIQFSPNAPLLDLGIFPNRRLFKYVEYKEETGYRPISAGIYEFLIYPSNATGFKSTLPNTKLELGTFYTIYSIGMINETPTFTNIIVKDGV</sequence>
<dbReference type="Pfam" id="PF14344">
    <property type="entry name" value="DUF4397"/>
    <property type="match status" value="1"/>
</dbReference>
<evidence type="ECO:0000313" key="3">
    <source>
        <dbReference type="Proteomes" id="UP000184310"/>
    </source>
</evidence>
<dbReference type="RefSeq" id="WP_072985002.1">
    <property type="nucleotide sequence ID" value="NZ_FQZB01000004.1"/>
</dbReference>
<reference evidence="2 3" key="1">
    <citation type="submission" date="2016-11" db="EMBL/GenBank/DDBJ databases">
        <authorList>
            <person name="Jaros S."/>
            <person name="Januszkiewicz K."/>
            <person name="Wedrychowicz H."/>
        </authorList>
    </citation>
    <scope>NUCLEOTIDE SEQUENCE [LARGE SCALE GENOMIC DNA]</scope>
    <source>
        <strain evidence="2 3">DSM 21758</strain>
    </source>
</reference>
<dbReference type="InterPro" id="IPR025510">
    <property type="entry name" value="DUF4397"/>
</dbReference>
<dbReference type="Proteomes" id="UP000184310">
    <property type="component" value="Unassembled WGS sequence"/>
</dbReference>
<gene>
    <name evidence="2" type="ORF">SAMN02745163_00525</name>
</gene>
<accession>A0A1M6CQC3</accession>
<dbReference type="OrthoDB" id="9783299at2"/>
<evidence type="ECO:0000313" key="2">
    <source>
        <dbReference type="EMBL" id="SHI63227.1"/>
    </source>
</evidence>
<evidence type="ECO:0000259" key="1">
    <source>
        <dbReference type="Pfam" id="PF14344"/>
    </source>
</evidence>
<name>A0A1M6CQC3_9CLOT</name>
<proteinExistence type="predicted"/>
<dbReference type="EMBL" id="FQZB01000004">
    <property type="protein sequence ID" value="SHI63227.1"/>
    <property type="molecule type" value="Genomic_DNA"/>
</dbReference>